<dbReference type="AlphaFoldDB" id="A0A2S9WYD2"/>
<dbReference type="Pfam" id="PF03432">
    <property type="entry name" value="Relaxase"/>
    <property type="match status" value="1"/>
</dbReference>
<dbReference type="RefSeq" id="WP_106078275.1">
    <property type="nucleotide sequence ID" value="NZ_MTBD01000124.1"/>
</dbReference>
<dbReference type="OrthoDB" id="7235451at2"/>
<feature type="region of interest" description="Disordered" evidence="1">
    <location>
        <begin position="376"/>
        <end position="397"/>
    </location>
</feature>
<dbReference type="InterPro" id="IPR005094">
    <property type="entry name" value="Endonuclease_MobA/VirD2"/>
</dbReference>
<dbReference type="EMBL" id="MTBD01000124">
    <property type="protein sequence ID" value="PRP68473.1"/>
    <property type="molecule type" value="Genomic_DNA"/>
</dbReference>
<proteinExistence type="predicted"/>
<dbReference type="InterPro" id="IPR048178">
    <property type="entry name" value="MobP1_relaxase-like"/>
</dbReference>
<dbReference type="NCBIfam" id="NF041450">
    <property type="entry name" value="MobP1"/>
    <property type="match status" value="1"/>
</dbReference>
<evidence type="ECO:0000313" key="3">
    <source>
        <dbReference type="EMBL" id="PRP68473.1"/>
    </source>
</evidence>
<evidence type="ECO:0000313" key="4">
    <source>
        <dbReference type="Proteomes" id="UP000239469"/>
    </source>
</evidence>
<evidence type="ECO:0000256" key="1">
    <source>
        <dbReference type="SAM" id="MobiDB-lite"/>
    </source>
</evidence>
<dbReference type="Gene3D" id="3.30.930.30">
    <property type="match status" value="1"/>
</dbReference>
<name>A0A2S9WYD2_9NEIS</name>
<accession>A0A2S9WYD2</accession>
<dbReference type="Proteomes" id="UP000239469">
    <property type="component" value="Unassembled WGS sequence"/>
</dbReference>
<sequence>MSQLGVFVDREWRVKKARNTHAAISTFAYKIRRQISEASRKSNETQFRGYLGQRFSTEVMVKITGGCKSRQQLKRKVDYDSREYTLPMMDEHGNLYEGEEEIKAAFEHLAKDGEAMPILHGEQLDEAKKQTHNMMFSAPKSVCVPQEEMMESVRETLNKRYPNNTFLLAYHNDSGNPHVHALLKIPDASGKRIRMTKAELREIRTSFCDSLKRRGHEVTATYRHDQKREYALKKERAVNQYTVTEFGEAHYQFNEDKAKSYFVKYQTANGKESTIWGVDLKARIAESQVQVGDRVTIRKVESEPIQVPMYDKAGTVTHYKAVHRNAWEISNLSRDVPNHTLTQKPVPSAVDAEKRDQHLRNRAMFDEAKSGYFHDSGDKRKIADSLSPPDVSVSDKMPEGLSFRERVEWRKQHKLQVKAEERGVDVSHLAENQVMPDGLSFREKAEWRKNNAMLQKAQKLGVNVSDLAENQVMPDGLSLKERSDWRAQNAKLKRAQEQVLKQSQGHGMSLSIKIKRE</sequence>
<feature type="domain" description="MobA/VirD2-like nuclease" evidence="2">
    <location>
        <begin position="126"/>
        <end position="209"/>
    </location>
</feature>
<comment type="caution">
    <text evidence="3">The sequence shown here is derived from an EMBL/GenBank/DDBJ whole genome shotgun (WGS) entry which is preliminary data.</text>
</comment>
<organism evidence="3 4">
    <name type="scientific">Chromobacterium amazonense</name>
    <dbReference type="NCBI Taxonomy" id="1382803"/>
    <lineage>
        <taxon>Bacteria</taxon>
        <taxon>Pseudomonadati</taxon>
        <taxon>Pseudomonadota</taxon>
        <taxon>Betaproteobacteria</taxon>
        <taxon>Neisseriales</taxon>
        <taxon>Chromobacteriaceae</taxon>
        <taxon>Chromobacterium</taxon>
    </lineage>
</organism>
<feature type="compositionally biased region" description="Low complexity" evidence="1">
    <location>
        <begin position="384"/>
        <end position="395"/>
    </location>
</feature>
<gene>
    <name evidence="3" type="ORF">BUE93_21970</name>
</gene>
<evidence type="ECO:0000259" key="2">
    <source>
        <dbReference type="Pfam" id="PF03432"/>
    </source>
</evidence>
<reference evidence="3 4" key="1">
    <citation type="submission" date="2017-01" db="EMBL/GenBank/DDBJ databases">
        <title>New insights into the genetic diversity of Chromobacterium isolated from tropical freshwater lake.</title>
        <authorList>
            <person name="Santos A.B."/>
            <person name="Nascimento A.M."/>
            <person name="Da Silva P.C."/>
        </authorList>
    </citation>
    <scope>NUCLEOTIDE SEQUENCE [LARGE SCALE GENOMIC DNA]</scope>
    <source>
        <strain evidence="3 4">56AF</strain>
    </source>
</reference>
<protein>
    <recommendedName>
        <fullName evidence="2">MobA/VirD2-like nuclease domain-containing protein</fullName>
    </recommendedName>
</protein>